<gene>
    <name evidence="6" type="ORF">HHX25_05135</name>
</gene>
<keyword evidence="7" id="KW-1185">Reference proteome</keyword>
<evidence type="ECO:0000256" key="4">
    <source>
        <dbReference type="ARBA" id="ARBA00023163"/>
    </source>
</evidence>
<dbReference type="NCBIfam" id="TIGR02937">
    <property type="entry name" value="sigma70-ECF"/>
    <property type="match status" value="1"/>
</dbReference>
<keyword evidence="2" id="KW-0805">Transcription regulation</keyword>
<dbReference type="PANTHER" id="PTHR43133:SF46">
    <property type="entry name" value="RNA POLYMERASE SIGMA-70 FACTOR ECF SUBFAMILY"/>
    <property type="match status" value="1"/>
</dbReference>
<dbReference type="InterPro" id="IPR013324">
    <property type="entry name" value="RNA_pol_sigma_r3/r4-like"/>
</dbReference>
<evidence type="ECO:0000256" key="3">
    <source>
        <dbReference type="ARBA" id="ARBA00023082"/>
    </source>
</evidence>
<reference evidence="6 7" key="1">
    <citation type="submission" date="2020-04" db="EMBL/GenBank/DDBJ databases">
        <title>A Flavivirga sp. nov.</title>
        <authorList>
            <person name="Sun X."/>
        </authorList>
    </citation>
    <scope>NUCLEOTIDE SEQUENCE [LARGE SCALE GENOMIC DNA]</scope>
    <source>
        <strain evidence="6 7">Y03</strain>
    </source>
</reference>
<comment type="caution">
    <text evidence="6">The sequence shown here is derived from an EMBL/GenBank/DDBJ whole genome shotgun (WGS) entry which is preliminary data.</text>
</comment>
<dbReference type="Gene3D" id="1.10.10.10">
    <property type="entry name" value="Winged helix-like DNA-binding domain superfamily/Winged helix DNA-binding domain"/>
    <property type="match status" value="1"/>
</dbReference>
<keyword evidence="4" id="KW-0804">Transcription</keyword>
<proteinExistence type="inferred from homology"/>
<evidence type="ECO:0000259" key="5">
    <source>
        <dbReference type="Pfam" id="PF08281"/>
    </source>
</evidence>
<dbReference type="InterPro" id="IPR014284">
    <property type="entry name" value="RNA_pol_sigma-70_dom"/>
</dbReference>
<dbReference type="InterPro" id="IPR013325">
    <property type="entry name" value="RNA_pol_sigma_r2"/>
</dbReference>
<feature type="domain" description="RNA polymerase sigma factor 70 region 4 type 2" evidence="5">
    <location>
        <begin position="104"/>
        <end position="156"/>
    </location>
</feature>
<dbReference type="Pfam" id="PF08281">
    <property type="entry name" value="Sigma70_r4_2"/>
    <property type="match status" value="1"/>
</dbReference>
<accession>A0ABX1RVT3</accession>
<dbReference type="SUPFAM" id="SSF88946">
    <property type="entry name" value="Sigma2 domain of RNA polymerase sigma factors"/>
    <property type="match status" value="1"/>
</dbReference>
<dbReference type="Proteomes" id="UP000746690">
    <property type="component" value="Unassembled WGS sequence"/>
</dbReference>
<dbReference type="PANTHER" id="PTHR43133">
    <property type="entry name" value="RNA POLYMERASE ECF-TYPE SIGMA FACTO"/>
    <property type="match status" value="1"/>
</dbReference>
<evidence type="ECO:0000313" key="7">
    <source>
        <dbReference type="Proteomes" id="UP000746690"/>
    </source>
</evidence>
<evidence type="ECO:0000256" key="2">
    <source>
        <dbReference type="ARBA" id="ARBA00023015"/>
    </source>
</evidence>
<dbReference type="Gene3D" id="1.10.1740.10">
    <property type="match status" value="1"/>
</dbReference>
<evidence type="ECO:0000313" key="6">
    <source>
        <dbReference type="EMBL" id="NMH86878.1"/>
    </source>
</evidence>
<dbReference type="InterPro" id="IPR036388">
    <property type="entry name" value="WH-like_DNA-bd_sf"/>
</dbReference>
<dbReference type="RefSeq" id="WP_169670835.1">
    <property type="nucleotide sequence ID" value="NZ_JABBHF010000002.1"/>
</dbReference>
<evidence type="ECO:0000256" key="1">
    <source>
        <dbReference type="ARBA" id="ARBA00010641"/>
    </source>
</evidence>
<sequence>MSKKVQIKLEELFLNHYNEWCMLSYSYVKNISEAEEVVQDVCVNILLRENESDILNLKAYIGSSIRKRSINRLKQLKKTESLSEANIQLAPSFEEDLIKKEDKQYLINALESLPEPCKKVFILCVVEGQKYKNVAQTMGISVNTVKYHVKNAYKQLRMATLESYFWLLIFAEFLFF</sequence>
<protein>
    <submittedName>
        <fullName evidence="6">Sigma-70 family RNA polymerase sigma factor</fullName>
    </submittedName>
</protein>
<name>A0ABX1RVT3_9FLAO</name>
<keyword evidence="3" id="KW-0731">Sigma factor</keyword>
<dbReference type="InterPro" id="IPR039425">
    <property type="entry name" value="RNA_pol_sigma-70-like"/>
</dbReference>
<dbReference type="SUPFAM" id="SSF88659">
    <property type="entry name" value="Sigma3 and sigma4 domains of RNA polymerase sigma factors"/>
    <property type="match status" value="1"/>
</dbReference>
<organism evidence="6 7">
    <name type="scientific">Flavivirga algicola</name>
    <dbReference type="NCBI Taxonomy" id="2729136"/>
    <lineage>
        <taxon>Bacteria</taxon>
        <taxon>Pseudomonadati</taxon>
        <taxon>Bacteroidota</taxon>
        <taxon>Flavobacteriia</taxon>
        <taxon>Flavobacteriales</taxon>
        <taxon>Flavobacteriaceae</taxon>
        <taxon>Flavivirga</taxon>
    </lineage>
</organism>
<comment type="similarity">
    <text evidence="1">Belongs to the sigma-70 factor family. ECF subfamily.</text>
</comment>
<dbReference type="EMBL" id="JABBHF010000002">
    <property type="protein sequence ID" value="NMH86878.1"/>
    <property type="molecule type" value="Genomic_DNA"/>
</dbReference>
<dbReference type="InterPro" id="IPR013249">
    <property type="entry name" value="RNA_pol_sigma70_r4_t2"/>
</dbReference>